<evidence type="ECO:0008006" key="3">
    <source>
        <dbReference type="Google" id="ProtNLM"/>
    </source>
</evidence>
<proteinExistence type="predicted"/>
<sequence>MTRFIFPYGIRFQEDGKLDIFPAAEFSVLGKRGQGIRAMFHLDSGATTSILPLSDASVLEIVLDRGKTITVRGFSGEEVVGYKRVISISLNDTRIRIPAIFVAADVPRILGREGVFPKFAVLFDEAKRQTGFFDSHKERKLIDSVLKF</sequence>
<dbReference type="Pfam" id="PF13650">
    <property type="entry name" value="Asp_protease_2"/>
    <property type="match status" value="1"/>
</dbReference>
<dbReference type="AlphaFoldDB" id="A0A0G1I899"/>
<gene>
    <name evidence="1" type="ORF">UW49_C0022G0006</name>
</gene>
<dbReference type="Gene3D" id="2.40.70.10">
    <property type="entry name" value="Acid Proteases"/>
    <property type="match status" value="1"/>
</dbReference>
<dbReference type="SUPFAM" id="SSF50630">
    <property type="entry name" value="Acid proteases"/>
    <property type="match status" value="1"/>
</dbReference>
<dbReference type="InterPro" id="IPR021109">
    <property type="entry name" value="Peptidase_aspartic_dom_sf"/>
</dbReference>
<dbReference type="EMBL" id="LCIN01000022">
    <property type="protein sequence ID" value="KKT55475.1"/>
    <property type="molecule type" value="Genomic_DNA"/>
</dbReference>
<reference evidence="1 2" key="1">
    <citation type="journal article" date="2015" name="Nature">
        <title>rRNA introns, odd ribosomes, and small enigmatic genomes across a large radiation of phyla.</title>
        <authorList>
            <person name="Brown C.T."/>
            <person name="Hug L.A."/>
            <person name="Thomas B.C."/>
            <person name="Sharon I."/>
            <person name="Castelle C.J."/>
            <person name="Singh A."/>
            <person name="Wilkins M.J."/>
            <person name="Williams K.H."/>
            <person name="Banfield J.F."/>
        </authorList>
    </citation>
    <scope>NUCLEOTIDE SEQUENCE [LARGE SCALE GENOMIC DNA]</scope>
</reference>
<evidence type="ECO:0000313" key="2">
    <source>
        <dbReference type="Proteomes" id="UP000033977"/>
    </source>
</evidence>
<organism evidence="1 2">
    <name type="scientific">Candidatus Giovannonibacteria bacterium GW2011_GWB1_44_23</name>
    <dbReference type="NCBI Taxonomy" id="1618652"/>
    <lineage>
        <taxon>Bacteria</taxon>
        <taxon>Candidatus Giovannoniibacteriota</taxon>
    </lineage>
</organism>
<accession>A0A0G1I899</accession>
<name>A0A0G1I899_9BACT</name>
<dbReference type="Proteomes" id="UP000033977">
    <property type="component" value="Unassembled WGS sequence"/>
</dbReference>
<protein>
    <recommendedName>
        <fullName evidence="3">Peptidase A2 domain-containing protein</fullName>
    </recommendedName>
</protein>
<evidence type="ECO:0000313" key="1">
    <source>
        <dbReference type="EMBL" id="KKT55475.1"/>
    </source>
</evidence>
<comment type="caution">
    <text evidence="1">The sequence shown here is derived from an EMBL/GenBank/DDBJ whole genome shotgun (WGS) entry which is preliminary data.</text>
</comment>